<evidence type="ECO:0000256" key="1">
    <source>
        <dbReference type="ARBA" id="ARBA00007626"/>
    </source>
</evidence>
<dbReference type="Gene3D" id="1.25.40.10">
    <property type="entry name" value="Tetratricopeptide repeat domain"/>
    <property type="match status" value="3"/>
</dbReference>
<feature type="repeat" description="PPR" evidence="3">
    <location>
        <begin position="302"/>
        <end position="336"/>
    </location>
</feature>
<sequence length="753" mass="83843">MAGRLAGRSNASLCKRLLGRSHVICVGTRTHPENPPHQSSRNEKFSEFGRFGSGRGVSSLSYVDVSSSVFQLSASPRSAYVSVKCLNGLQETLGGRCHAFSTIQGLDSGSKDAAHVVRFSPGDLHLPKLVNPTSESVKKICGILEKRNWGPETVKELEEADVQISPYLVQLIVLQIAEDEYLAWNFFMWARGRANMSLSLRAYIALVDSLGRAKNVELLKQGISLMNEDGHRASAWPYNNILKWFSDDVETALHFWGLMKENKCRPTVITYTRVIDILAKHGRIQAASETFKEMLEDGCPPNITTYNVLIQAFGAAGQLEAASDLFDKLAELGCKPNYETYNALITMHADAGNMDTAMKYFNLLKSSGAEIGEQIYRALELPLPDDSSSTESLTDRGDVAPSPKMNVGGGSVRESDDHKDVIPGRLMGPNRLLRLIYHGEYLPVEEKLDRIRPKLSPQFVVQVLQRMKNPNDALTFFDWAKRQPGFQHNEYSYSMIISILGRSRSSESLDKILREMYEQGIQINTQIFTALITCYGRAKSLDGALQLFQQMKDSGCKPDTITYTSLIHLLAKHGDHDRANEMFMEMQQVGCAANYRTYSVMIYSLVKSGKVTEAVDLLKQMPDLGCKPSAVTYATVIHHCAKNRQLDLAKDIFATMEREGIKPLKATVIDLDSSLKKAGRAEEAHALVRRLKRQRIWDETYKAPTEKVAQELVFKNFLGSQAQAEAAPVQAFRSRDGKGSLDLTGGVTHQEGR</sequence>
<feature type="repeat" description="PPR" evidence="3">
    <location>
        <begin position="594"/>
        <end position="628"/>
    </location>
</feature>
<dbReference type="PANTHER" id="PTHR47447:SF28">
    <property type="entry name" value="PENTACOTRIPEPTIDE-REPEAT REGION OF PRORP DOMAIN-CONTAINING PROTEIN"/>
    <property type="match status" value="1"/>
</dbReference>
<evidence type="ECO:0000256" key="3">
    <source>
        <dbReference type="PROSITE-ProRule" id="PRU00708"/>
    </source>
</evidence>
<accession>A0ABD3I1B7</accession>
<evidence type="ECO:0000256" key="4">
    <source>
        <dbReference type="SAM" id="MobiDB-lite"/>
    </source>
</evidence>
<dbReference type="Pfam" id="PF13041">
    <property type="entry name" value="PPR_2"/>
    <property type="match status" value="3"/>
</dbReference>
<dbReference type="NCBIfam" id="TIGR00756">
    <property type="entry name" value="PPR"/>
    <property type="match status" value="8"/>
</dbReference>
<proteinExistence type="inferred from homology"/>
<feature type="repeat" description="PPR" evidence="3">
    <location>
        <begin position="337"/>
        <end position="371"/>
    </location>
</feature>
<feature type="compositionally biased region" description="Basic and acidic residues" evidence="4">
    <location>
        <begin position="413"/>
        <end position="422"/>
    </location>
</feature>
<dbReference type="Pfam" id="PF01535">
    <property type="entry name" value="PPR"/>
    <property type="match status" value="1"/>
</dbReference>
<reference evidence="5 6" key="1">
    <citation type="submission" date="2024-09" db="EMBL/GenBank/DDBJ databases">
        <title>Chromosome-scale assembly of Riccia sorocarpa.</title>
        <authorList>
            <person name="Paukszto L."/>
        </authorList>
    </citation>
    <scope>NUCLEOTIDE SEQUENCE [LARGE SCALE GENOMIC DNA]</scope>
    <source>
        <strain evidence="5">LP-2024</strain>
        <tissue evidence="5">Aerial parts of the thallus</tissue>
    </source>
</reference>
<name>A0ABD3I1B7_9MARC</name>
<dbReference type="Proteomes" id="UP001633002">
    <property type="component" value="Unassembled WGS sequence"/>
</dbReference>
<protein>
    <recommendedName>
        <fullName evidence="7">Pentatricopeptide repeat-containing protein</fullName>
    </recommendedName>
</protein>
<dbReference type="PANTHER" id="PTHR47447">
    <property type="entry name" value="OS03G0856100 PROTEIN"/>
    <property type="match status" value="1"/>
</dbReference>
<comment type="caution">
    <text evidence="5">The sequence shown here is derived from an EMBL/GenBank/DDBJ whole genome shotgun (WGS) entry which is preliminary data.</text>
</comment>
<keyword evidence="6" id="KW-1185">Reference proteome</keyword>
<dbReference type="SUPFAM" id="SSF48452">
    <property type="entry name" value="TPR-like"/>
    <property type="match status" value="1"/>
</dbReference>
<feature type="region of interest" description="Disordered" evidence="4">
    <location>
        <begin position="383"/>
        <end position="423"/>
    </location>
</feature>
<evidence type="ECO:0000313" key="6">
    <source>
        <dbReference type="Proteomes" id="UP001633002"/>
    </source>
</evidence>
<evidence type="ECO:0008006" key="7">
    <source>
        <dbReference type="Google" id="ProtNLM"/>
    </source>
</evidence>
<feature type="repeat" description="PPR" evidence="3">
    <location>
        <begin position="629"/>
        <end position="663"/>
    </location>
</feature>
<dbReference type="EMBL" id="JBJQOH010000002">
    <property type="protein sequence ID" value="KAL3697388.1"/>
    <property type="molecule type" value="Genomic_DNA"/>
</dbReference>
<feature type="repeat" description="PPR" evidence="3">
    <location>
        <begin position="489"/>
        <end position="523"/>
    </location>
</feature>
<feature type="repeat" description="PPR" evidence="3">
    <location>
        <begin position="559"/>
        <end position="593"/>
    </location>
</feature>
<evidence type="ECO:0000313" key="5">
    <source>
        <dbReference type="EMBL" id="KAL3697388.1"/>
    </source>
</evidence>
<dbReference type="InterPro" id="IPR002885">
    <property type="entry name" value="PPR_rpt"/>
</dbReference>
<organism evidence="5 6">
    <name type="scientific">Riccia sorocarpa</name>
    <dbReference type="NCBI Taxonomy" id="122646"/>
    <lineage>
        <taxon>Eukaryota</taxon>
        <taxon>Viridiplantae</taxon>
        <taxon>Streptophyta</taxon>
        <taxon>Embryophyta</taxon>
        <taxon>Marchantiophyta</taxon>
        <taxon>Marchantiopsida</taxon>
        <taxon>Marchantiidae</taxon>
        <taxon>Marchantiales</taxon>
        <taxon>Ricciaceae</taxon>
        <taxon>Riccia</taxon>
    </lineage>
</organism>
<feature type="repeat" description="PPR" evidence="3">
    <location>
        <begin position="524"/>
        <end position="558"/>
    </location>
</feature>
<comment type="similarity">
    <text evidence="1">Belongs to the PPR family. P subfamily.</text>
</comment>
<evidence type="ECO:0000256" key="2">
    <source>
        <dbReference type="ARBA" id="ARBA00022737"/>
    </source>
</evidence>
<dbReference type="AlphaFoldDB" id="A0ABD3I1B7"/>
<feature type="repeat" description="PPR" evidence="3">
    <location>
        <begin position="267"/>
        <end position="301"/>
    </location>
</feature>
<dbReference type="InterPro" id="IPR011990">
    <property type="entry name" value="TPR-like_helical_dom_sf"/>
</dbReference>
<dbReference type="PROSITE" id="PS51375">
    <property type="entry name" value="PPR"/>
    <property type="match status" value="8"/>
</dbReference>
<gene>
    <name evidence="5" type="ORF">R1sor_011464</name>
</gene>
<keyword evidence="2" id="KW-0677">Repeat</keyword>